<dbReference type="Proteomes" id="UP000828941">
    <property type="component" value="Chromosome 1"/>
</dbReference>
<keyword evidence="2" id="KW-1185">Reference proteome</keyword>
<sequence>MSFEAHRKALQKFLDQAYVNPSITVENFDDMFSNIVVQAFDGTRREVLGDIVLQLEIRLSKFIGAVPYTLHQKLKYINAGQVITVKGEEDLLVEVADQALNTSFQTLELEYENINQKVTHMMMKNGFQLGKGLGANLQGISAPISLLENVGKQGLGYSLSKGPKENNRPTRDGIPHLCQTFTISSDIMVSLEDKVPMPMVDMGAGSNPWIHLCMKDEKLDNWEIESLQDLIHLE</sequence>
<evidence type="ECO:0000313" key="1">
    <source>
        <dbReference type="EMBL" id="KAI4357257.1"/>
    </source>
</evidence>
<name>A0ACB9QB25_BAUVA</name>
<gene>
    <name evidence="1" type="ORF">L6164_001218</name>
</gene>
<comment type="caution">
    <text evidence="1">The sequence shown here is derived from an EMBL/GenBank/DDBJ whole genome shotgun (WGS) entry which is preliminary data.</text>
</comment>
<accession>A0ACB9QB25</accession>
<reference evidence="1 2" key="1">
    <citation type="journal article" date="2022" name="DNA Res.">
        <title>Chromosomal-level genome assembly of the orchid tree Bauhinia variegata (Leguminosae; Cercidoideae) supports the allotetraploid origin hypothesis of Bauhinia.</title>
        <authorList>
            <person name="Zhong Y."/>
            <person name="Chen Y."/>
            <person name="Zheng D."/>
            <person name="Pang J."/>
            <person name="Liu Y."/>
            <person name="Luo S."/>
            <person name="Meng S."/>
            <person name="Qian L."/>
            <person name="Wei D."/>
            <person name="Dai S."/>
            <person name="Zhou R."/>
        </authorList>
    </citation>
    <scope>NUCLEOTIDE SEQUENCE [LARGE SCALE GENOMIC DNA]</scope>
    <source>
        <strain evidence="1">BV-YZ2020</strain>
    </source>
</reference>
<proteinExistence type="predicted"/>
<protein>
    <submittedName>
        <fullName evidence="1">Uncharacterized protein</fullName>
    </submittedName>
</protein>
<dbReference type="EMBL" id="CM039426">
    <property type="protein sequence ID" value="KAI4357257.1"/>
    <property type="molecule type" value="Genomic_DNA"/>
</dbReference>
<organism evidence="1 2">
    <name type="scientific">Bauhinia variegata</name>
    <name type="common">Purple orchid tree</name>
    <name type="synonym">Phanera variegata</name>
    <dbReference type="NCBI Taxonomy" id="167791"/>
    <lineage>
        <taxon>Eukaryota</taxon>
        <taxon>Viridiplantae</taxon>
        <taxon>Streptophyta</taxon>
        <taxon>Embryophyta</taxon>
        <taxon>Tracheophyta</taxon>
        <taxon>Spermatophyta</taxon>
        <taxon>Magnoliopsida</taxon>
        <taxon>eudicotyledons</taxon>
        <taxon>Gunneridae</taxon>
        <taxon>Pentapetalae</taxon>
        <taxon>rosids</taxon>
        <taxon>fabids</taxon>
        <taxon>Fabales</taxon>
        <taxon>Fabaceae</taxon>
        <taxon>Cercidoideae</taxon>
        <taxon>Cercideae</taxon>
        <taxon>Bauhiniinae</taxon>
        <taxon>Bauhinia</taxon>
    </lineage>
</organism>
<evidence type="ECO:0000313" key="2">
    <source>
        <dbReference type="Proteomes" id="UP000828941"/>
    </source>
</evidence>